<dbReference type="Proteomes" id="UP001220010">
    <property type="component" value="Unassembled WGS sequence"/>
</dbReference>
<organism evidence="1 2">
    <name type="scientific">Candidatus Methanocrinis natronophilus</name>
    <dbReference type="NCBI Taxonomy" id="3033396"/>
    <lineage>
        <taxon>Archaea</taxon>
        <taxon>Methanobacteriati</taxon>
        <taxon>Methanobacteriota</taxon>
        <taxon>Stenosarchaea group</taxon>
        <taxon>Methanomicrobia</taxon>
        <taxon>Methanotrichales</taxon>
        <taxon>Methanotrichaceae</taxon>
        <taxon>Methanocrinis</taxon>
    </lineage>
</organism>
<dbReference type="InterPro" id="IPR019613">
    <property type="entry name" value="DUF4198"/>
</dbReference>
<dbReference type="EMBL" id="JARFPK010000038">
    <property type="protein sequence ID" value="MDF0591386.1"/>
    <property type="molecule type" value="Genomic_DNA"/>
</dbReference>
<name>A0ABT5X9M5_9EURY</name>
<protein>
    <submittedName>
        <fullName evidence="1">DUF4198 domain-containing protein</fullName>
    </submittedName>
</protein>
<gene>
    <name evidence="1" type="ORF">P0O15_09470</name>
</gene>
<dbReference type="Pfam" id="PF10670">
    <property type="entry name" value="DUF4198"/>
    <property type="match status" value="1"/>
</dbReference>
<evidence type="ECO:0000313" key="2">
    <source>
        <dbReference type="Proteomes" id="UP001220010"/>
    </source>
</evidence>
<comment type="caution">
    <text evidence="1">The sequence shown here is derived from an EMBL/GenBank/DDBJ whole genome shotgun (WGS) entry which is preliminary data.</text>
</comment>
<sequence>MKRLCLSVLVVAGLAALASGHMLFAVYPEDVAEYSDVNIWITYAHDIEGDTAPQLARAVVFGPDGKEGLSLSERDGGLAGTVEVGGPGCYVLDLEMEPTFLDLGWFGITGESSFLPKSGRAVMPVGTGADCMISTGEGLEIIPQVDMSGIGRGDRFRAYALWNGAEVPGDYTAMVVKTPEDLLTVLHAYESEVDGTSSDGMIEFDLSKPGLWVVSFEATIDKSGTWTATTDDPNGRYRKGDRLEYDQIAPTAYLTFWCGR</sequence>
<accession>A0ABT5X9M5</accession>
<dbReference type="RefSeq" id="WP_316967119.1">
    <property type="nucleotide sequence ID" value="NZ_JARFPK010000038.1"/>
</dbReference>
<proteinExistence type="predicted"/>
<evidence type="ECO:0000313" key="1">
    <source>
        <dbReference type="EMBL" id="MDF0591386.1"/>
    </source>
</evidence>
<reference evidence="1 2" key="1">
    <citation type="submission" date="2023-03" db="EMBL/GenBank/DDBJ databases">
        <title>WGS of Methanotrichaceae archaeon Mx.</title>
        <authorList>
            <person name="Sorokin D.Y."/>
            <person name="Merkel A.Y."/>
        </authorList>
    </citation>
    <scope>NUCLEOTIDE SEQUENCE [LARGE SCALE GENOMIC DNA]</scope>
    <source>
        <strain evidence="1 2">Mx</strain>
    </source>
</reference>
<keyword evidence="2" id="KW-1185">Reference proteome</keyword>